<organism evidence="2 3">
    <name type="scientific">Rhododendron griersonianum</name>
    <dbReference type="NCBI Taxonomy" id="479676"/>
    <lineage>
        <taxon>Eukaryota</taxon>
        <taxon>Viridiplantae</taxon>
        <taxon>Streptophyta</taxon>
        <taxon>Embryophyta</taxon>
        <taxon>Tracheophyta</taxon>
        <taxon>Spermatophyta</taxon>
        <taxon>Magnoliopsida</taxon>
        <taxon>eudicotyledons</taxon>
        <taxon>Gunneridae</taxon>
        <taxon>Pentapetalae</taxon>
        <taxon>asterids</taxon>
        <taxon>Ericales</taxon>
        <taxon>Ericaceae</taxon>
        <taxon>Ericoideae</taxon>
        <taxon>Rhodoreae</taxon>
        <taxon>Rhododendron</taxon>
    </lineage>
</organism>
<dbReference type="Proteomes" id="UP000823749">
    <property type="component" value="Chromosome 8"/>
</dbReference>
<evidence type="ECO:0000256" key="1">
    <source>
        <dbReference type="SAM" id="MobiDB-lite"/>
    </source>
</evidence>
<sequence length="69" mass="7460">MIAQALNVYKTLIGSNAGDIFKDVSPHEITANVKYGPPSDNTKNESSTLAKSNDGDDSVFLLHSVEKEH</sequence>
<reference evidence="2" key="1">
    <citation type="submission" date="2020-08" db="EMBL/GenBank/DDBJ databases">
        <title>Plant Genome Project.</title>
        <authorList>
            <person name="Zhang R.-G."/>
        </authorList>
    </citation>
    <scope>NUCLEOTIDE SEQUENCE</scope>
    <source>
        <strain evidence="2">WSP0</strain>
        <tissue evidence="2">Leaf</tissue>
    </source>
</reference>
<comment type="caution">
    <text evidence="2">The sequence shown here is derived from an EMBL/GenBank/DDBJ whole genome shotgun (WGS) entry which is preliminary data.</text>
</comment>
<evidence type="ECO:0000313" key="2">
    <source>
        <dbReference type="EMBL" id="KAG5536335.1"/>
    </source>
</evidence>
<gene>
    <name evidence="2" type="ORF">RHGRI_023942</name>
</gene>
<protein>
    <submittedName>
        <fullName evidence="2">Uncharacterized protein</fullName>
    </submittedName>
</protein>
<proteinExistence type="predicted"/>
<feature type="compositionally biased region" description="Polar residues" evidence="1">
    <location>
        <begin position="39"/>
        <end position="51"/>
    </location>
</feature>
<keyword evidence="3" id="KW-1185">Reference proteome</keyword>
<evidence type="ECO:0000313" key="3">
    <source>
        <dbReference type="Proteomes" id="UP000823749"/>
    </source>
</evidence>
<dbReference type="EMBL" id="JACTNZ010000008">
    <property type="protein sequence ID" value="KAG5536335.1"/>
    <property type="molecule type" value="Genomic_DNA"/>
</dbReference>
<feature type="region of interest" description="Disordered" evidence="1">
    <location>
        <begin position="30"/>
        <end position="57"/>
    </location>
</feature>
<accession>A0AAV6J7P7</accession>
<name>A0AAV6J7P7_9ERIC</name>
<dbReference type="AlphaFoldDB" id="A0AAV6J7P7"/>